<proteinExistence type="predicted"/>
<evidence type="ECO:0000313" key="2">
    <source>
        <dbReference type="Proteomes" id="UP000810207"/>
    </source>
</evidence>
<dbReference type="EMBL" id="JAGIKV010000014">
    <property type="protein sequence ID" value="MBP2247172.1"/>
    <property type="molecule type" value="Genomic_DNA"/>
</dbReference>
<protein>
    <submittedName>
        <fullName evidence="1">Uncharacterized protein</fullName>
    </submittedName>
</protein>
<gene>
    <name evidence="1" type="ORF">J2Z28_003823</name>
</gene>
<reference evidence="1 2" key="1">
    <citation type="submission" date="2021-03" db="EMBL/GenBank/DDBJ databases">
        <title>Genomic Encyclopedia of Type Strains, Phase IV (KMG-IV): sequencing the most valuable type-strain genomes for metagenomic binning, comparative biology and taxonomic classification.</title>
        <authorList>
            <person name="Goeker M."/>
        </authorList>
    </citation>
    <scope>NUCLEOTIDE SEQUENCE [LARGE SCALE GENOMIC DNA]</scope>
    <source>
        <strain evidence="1 2">DSM 21292</strain>
    </source>
</reference>
<organism evidence="1 2">
    <name type="scientific">Paenibacillus xylanexedens</name>
    <dbReference type="NCBI Taxonomy" id="528191"/>
    <lineage>
        <taxon>Bacteria</taxon>
        <taxon>Bacillati</taxon>
        <taxon>Bacillota</taxon>
        <taxon>Bacilli</taxon>
        <taxon>Bacillales</taxon>
        <taxon>Paenibacillaceae</taxon>
        <taxon>Paenibacillus</taxon>
    </lineage>
</organism>
<dbReference type="Proteomes" id="UP000810207">
    <property type="component" value="Unassembled WGS sequence"/>
</dbReference>
<accession>A0ABS4RZC0</accession>
<evidence type="ECO:0000313" key="1">
    <source>
        <dbReference type="EMBL" id="MBP2247172.1"/>
    </source>
</evidence>
<sequence length="90" mass="10305">MKVNQKRNVTVSELSNVINNCEFLLRFDIEIKGSGVYLIVETDTANVEYRESSQKGMITFLYHLKSALSNNQEDVDSLISELMKQQEGRC</sequence>
<keyword evidence="2" id="KW-1185">Reference proteome</keyword>
<dbReference type="RefSeq" id="WP_211083594.1">
    <property type="nucleotide sequence ID" value="NZ_CBCSLC010000024.1"/>
</dbReference>
<name>A0ABS4RZC0_PAEXY</name>
<comment type="caution">
    <text evidence="1">The sequence shown here is derived from an EMBL/GenBank/DDBJ whole genome shotgun (WGS) entry which is preliminary data.</text>
</comment>